<keyword evidence="2" id="KW-1185">Reference proteome</keyword>
<dbReference type="OrthoDB" id="10507557at2759"/>
<protein>
    <submittedName>
        <fullName evidence="1">Uncharacterized protein</fullName>
    </submittedName>
</protein>
<proteinExistence type="predicted"/>
<accession>A0A9J5X1A0</accession>
<evidence type="ECO:0000313" key="1">
    <source>
        <dbReference type="EMBL" id="KAG5580998.1"/>
    </source>
</evidence>
<gene>
    <name evidence="1" type="ORF">H5410_051625</name>
</gene>
<sequence length="110" mass="13201">MIMKTLQDYVKQFGKKINIEKSAFYVYNKGAHGDIIVIEEFSGFTRDSFPLMYLGFRMGHAMKRKNLKFYVMWNKYCKRHRPPVVELKGGSQTWKHMLMARDAIDQEIWW</sequence>
<reference evidence="1 2" key="1">
    <citation type="submission" date="2020-09" db="EMBL/GenBank/DDBJ databases">
        <title>De no assembly of potato wild relative species, Solanum commersonii.</title>
        <authorList>
            <person name="Cho K."/>
        </authorList>
    </citation>
    <scope>NUCLEOTIDE SEQUENCE [LARGE SCALE GENOMIC DNA]</scope>
    <source>
        <strain evidence="1">LZ3.2</strain>
        <tissue evidence="1">Leaf</tissue>
    </source>
</reference>
<dbReference type="AlphaFoldDB" id="A0A9J5X1A0"/>
<name>A0A9J5X1A0_SOLCO</name>
<comment type="caution">
    <text evidence="1">The sequence shown here is derived from an EMBL/GenBank/DDBJ whole genome shotgun (WGS) entry which is preliminary data.</text>
</comment>
<dbReference type="EMBL" id="JACXVP010000010">
    <property type="protein sequence ID" value="KAG5580998.1"/>
    <property type="molecule type" value="Genomic_DNA"/>
</dbReference>
<dbReference type="Proteomes" id="UP000824120">
    <property type="component" value="Chromosome 10"/>
</dbReference>
<organism evidence="1 2">
    <name type="scientific">Solanum commersonii</name>
    <name type="common">Commerson's wild potato</name>
    <name type="synonym">Commerson's nightshade</name>
    <dbReference type="NCBI Taxonomy" id="4109"/>
    <lineage>
        <taxon>Eukaryota</taxon>
        <taxon>Viridiplantae</taxon>
        <taxon>Streptophyta</taxon>
        <taxon>Embryophyta</taxon>
        <taxon>Tracheophyta</taxon>
        <taxon>Spermatophyta</taxon>
        <taxon>Magnoliopsida</taxon>
        <taxon>eudicotyledons</taxon>
        <taxon>Gunneridae</taxon>
        <taxon>Pentapetalae</taxon>
        <taxon>asterids</taxon>
        <taxon>lamiids</taxon>
        <taxon>Solanales</taxon>
        <taxon>Solanaceae</taxon>
        <taxon>Solanoideae</taxon>
        <taxon>Solaneae</taxon>
        <taxon>Solanum</taxon>
    </lineage>
</organism>
<evidence type="ECO:0000313" key="2">
    <source>
        <dbReference type="Proteomes" id="UP000824120"/>
    </source>
</evidence>